<evidence type="ECO:0000313" key="1">
    <source>
        <dbReference type="EMBL" id="CAE7074752.1"/>
    </source>
</evidence>
<protein>
    <submittedName>
        <fullName evidence="1">Uncharacterized protein</fullName>
    </submittedName>
</protein>
<dbReference type="AlphaFoldDB" id="A0A8H3HU38"/>
<reference evidence="1" key="1">
    <citation type="submission" date="2021-01" db="EMBL/GenBank/DDBJ databases">
        <authorList>
            <person name="Kaushik A."/>
        </authorList>
    </citation>
    <scope>NUCLEOTIDE SEQUENCE</scope>
    <source>
        <strain evidence="1">AG5</strain>
    </source>
</reference>
<gene>
    <name evidence="1" type="ORF">RDB_LOCUS18952</name>
</gene>
<comment type="caution">
    <text evidence="1">The sequence shown here is derived from an EMBL/GenBank/DDBJ whole genome shotgun (WGS) entry which is preliminary data.</text>
</comment>
<proteinExistence type="predicted"/>
<accession>A0A8H3HU38</accession>
<sequence length="310" mass="33984">MAKPSSPIYGPGEASTKLERLTAFPCGAISGVAPPIVPLGILLELLTKGVKEILGATRRSKNQELADFGKYVNNMINQLVSVLPNSPVAQQDHVRVTLDELYSTLCSISGQIAQINASGLLSNVRRLIMSEEDPIPRMRQQLEDALRVFWFAASLDLLLKIPIPFTNSPGVNALEPNEPKIPESFDFSHPPVCDCPPQAEQPSRAVEALQGALTIRLNAPRPRSHIQRTGPQDTPAFAKPEAGELTVAFMNVESKRRLYQSNRASVRMAELAAAIGRLSDLLERAGRTREAYEASQESAELYRTLAEKEH</sequence>
<name>A0A8H3HU38_9AGAM</name>
<evidence type="ECO:0000313" key="2">
    <source>
        <dbReference type="Proteomes" id="UP000663827"/>
    </source>
</evidence>
<organism evidence="1 2">
    <name type="scientific">Rhizoctonia solani</name>
    <dbReference type="NCBI Taxonomy" id="456999"/>
    <lineage>
        <taxon>Eukaryota</taxon>
        <taxon>Fungi</taxon>
        <taxon>Dikarya</taxon>
        <taxon>Basidiomycota</taxon>
        <taxon>Agaricomycotina</taxon>
        <taxon>Agaricomycetes</taxon>
        <taxon>Cantharellales</taxon>
        <taxon>Ceratobasidiaceae</taxon>
        <taxon>Rhizoctonia</taxon>
    </lineage>
</organism>
<dbReference type="Proteomes" id="UP000663827">
    <property type="component" value="Unassembled WGS sequence"/>
</dbReference>
<dbReference type="EMBL" id="CAJNJQ010000389">
    <property type="protein sequence ID" value="CAE7074752.1"/>
    <property type="molecule type" value="Genomic_DNA"/>
</dbReference>